<dbReference type="Gene3D" id="2.90.10.10">
    <property type="entry name" value="Bulb-type lectin domain"/>
    <property type="match status" value="1"/>
</dbReference>
<evidence type="ECO:0000256" key="4">
    <source>
        <dbReference type="SAM" id="MobiDB-lite"/>
    </source>
</evidence>
<dbReference type="Pfam" id="PF00226">
    <property type="entry name" value="DnaJ"/>
    <property type="match status" value="1"/>
</dbReference>
<dbReference type="InterPro" id="IPR036869">
    <property type="entry name" value="J_dom_sf"/>
</dbReference>
<dbReference type="Gene3D" id="1.10.287.110">
    <property type="entry name" value="DnaJ domain"/>
    <property type="match status" value="1"/>
</dbReference>
<evidence type="ECO:0000313" key="8">
    <source>
        <dbReference type="EMBL" id="CAB9503556.1"/>
    </source>
</evidence>
<evidence type="ECO:0000313" key="9">
    <source>
        <dbReference type="Proteomes" id="UP001153069"/>
    </source>
</evidence>
<dbReference type="CDD" id="cd06257">
    <property type="entry name" value="DnaJ"/>
    <property type="match status" value="1"/>
</dbReference>
<evidence type="ECO:0000256" key="2">
    <source>
        <dbReference type="ARBA" id="ARBA00022729"/>
    </source>
</evidence>
<organism evidence="8 9">
    <name type="scientific">Seminavis robusta</name>
    <dbReference type="NCBI Taxonomy" id="568900"/>
    <lineage>
        <taxon>Eukaryota</taxon>
        <taxon>Sar</taxon>
        <taxon>Stramenopiles</taxon>
        <taxon>Ochrophyta</taxon>
        <taxon>Bacillariophyta</taxon>
        <taxon>Bacillariophyceae</taxon>
        <taxon>Bacillariophycidae</taxon>
        <taxon>Naviculales</taxon>
        <taxon>Naviculaceae</taxon>
        <taxon>Seminavis</taxon>
    </lineage>
</organism>
<dbReference type="GO" id="GO:0051087">
    <property type="term" value="F:protein-folding chaperone binding"/>
    <property type="evidence" value="ECO:0007669"/>
    <property type="project" value="TreeGrafter"/>
</dbReference>
<dbReference type="SUPFAM" id="SSF46565">
    <property type="entry name" value="Chaperone J-domain"/>
    <property type="match status" value="1"/>
</dbReference>
<dbReference type="EMBL" id="CAICTM010000168">
    <property type="protein sequence ID" value="CAB9503556.1"/>
    <property type="molecule type" value="Genomic_DNA"/>
</dbReference>
<dbReference type="GO" id="GO:0051787">
    <property type="term" value="F:misfolded protein binding"/>
    <property type="evidence" value="ECO:0007669"/>
    <property type="project" value="TreeGrafter"/>
</dbReference>
<dbReference type="AlphaFoldDB" id="A0A9N8DJZ4"/>
<dbReference type="OrthoDB" id="49575at2759"/>
<dbReference type="Proteomes" id="UP001153069">
    <property type="component" value="Unassembled WGS sequence"/>
</dbReference>
<feature type="chain" id="PRO_5040455378" evidence="5">
    <location>
        <begin position="18"/>
        <end position="568"/>
    </location>
</feature>
<reference evidence="8" key="1">
    <citation type="submission" date="2020-06" db="EMBL/GenBank/DDBJ databases">
        <authorList>
            <consortium name="Plant Systems Biology data submission"/>
        </authorList>
    </citation>
    <scope>NUCLEOTIDE SEQUENCE</scope>
    <source>
        <strain evidence="8">D6</strain>
    </source>
</reference>
<dbReference type="PROSITE" id="PS50927">
    <property type="entry name" value="BULB_LECTIN"/>
    <property type="match status" value="1"/>
</dbReference>
<dbReference type="GO" id="GO:0034975">
    <property type="term" value="P:protein folding in endoplasmic reticulum"/>
    <property type="evidence" value="ECO:0007669"/>
    <property type="project" value="TreeGrafter"/>
</dbReference>
<dbReference type="InterPro" id="IPR051727">
    <property type="entry name" value="DnaJ_C3_Co-chaperones"/>
</dbReference>
<name>A0A9N8DJZ4_9STRA</name>
<evidence type="ECO:0000256" key="5">
    <source>
        <dbReference type="SAM" id="SignalP"/>
    </source>
</evidence>
<feature type="domain" description="J" evidence="6">
    <location>
        <begin position="42"/>
        <end position="118"/>
    </location>
</feature>
<evidence type="ECO:0000259" key="7">
    <source>
        <dbReference type="PROSITE" id="PS50927"/>
    </source>
</evidence>
<dbReference type="InterPro" id="IPR036426">
    <property type="entry name" value="Bulb-type_lectin_dom_sf"/>
</dbReference>
<feature type="signal peptide" evidence="5">
    <location>
        <begin position="1"/>
        <end position="17"/>
    </location>
</feature>
<evidence type="ECO:0000259" key="6">
    <source>
        <dbReference type="PROSITE" id="PS50076"/>
    </source>
</evidence>
<protein>
    <submittedName>
        <fullName evidence="8">Protein DnaJ</fullName>
    </submittedName>
</protein>
<keyword evidence="3" id="KW-0256">Endoplasmic reticulum</keyword>
<comment type="caution">
    <text evidence="8">The sequence shown here is derived from an EMBL/GenBank/DDBJ whole genome shotgun (WGS) entry which is preliminary data.</text>
</comment>
<dbReference type="PRINTS" id="PR00625">
    <property type="entry name" value="JDOMAIN"/>
</dbReference>
<sequence length="568" mass="66396">MIWKWLWLLCLIEHLQATASKVEDEEFSCAPDQVKYEWERLNYYEILGFSGSSRSHKSLDSKAIRKAYRSQAQAWHPDKLAPNQTISIDHINARFAQIAQAYHVLKDPQKRASYDRFLQTCEYQKERGHHQRQNPPHYQQQQQQQQYAHRQQNHRSQNQNHQSGRFGPASVRKEQEMLVDPMTGAPILRETIYEEFARDNRYRISIQDFLVESMDSWGNAYYQPLYPSPRIVEEGPINHQYQEQQDFFQKSSSQNTLEDGAVMRSHEMIVSDNERYRAHVDNCQLVIEARTMKHGDRVEPEIHVVWKSNNQVPFMGVNECFLALQDGQLMIAGGSPEFHTGSILWFSDADNNNIEDEESFLFSRQKKRYQAKLENDGKLVAYRLAEDDDPRCVWASGPLGCIRVVSQPSHLLRVAQDRLGEAFQELFGESDEPNYNNSQGMFDDDDDGNILSSLFRSVKQAYDRFEDQGEHFMSSINHNIKRAFGWGNDMDEEDEENENVFLKLASNVMRFINGAKDDDVMSGLLSNVKQPFQELNLARKRVEASLEERTIRFVHNSMLRWQKYRSEK</sequence>
<dbReference type="SMART" id="SM00271">
    <property type="entry name" value="DnaJ"/>
    <property type="match status" value="1"/>
</dbReference>
<keyword evidence="9" id="KW-1185">Reference proteome</keyword>
<feature type="region of interest" description="Disordered" evidence="4">
    <location>
        <begin position="125"/>
        <end position="168"/>
    </location>
</feature>
<feature type="domain" description="Bulb-type lectin" evidence="7">
    <location>
        <begin position="254"/>
        <end position="394"/>
    </location>
</feature>
<evidence type="ECO:0000256" key="3">
    <source>
        <dbReference type="ARBA" id="ARBA00022824"/>
    </source>
</evidence>
<proteinExistence type="predicted"/>
<feature type="compositionally biased region" description="Low complexity" evidence="4">
    <location>
        <begin position="133"/>
        <end position="163"/>
    </location>
</feature>
<dbReference type="InterPro" id="IPR001480">
    <property type="entry name" value="Bulb-type_lectin_dom"/>
</dbReference>
<gene>
    <name evidence="8" type="ORF">SEMRO_169_G075150.1</name>
</gene>
<accession>A0A9N8DJZ4</accession>
<comment type="subcellular location">
    <subcellularLocation>
        <location evidence="1">Endoplasmic reticulum</location>
    </subcellularLocation>
</comment>
<dbReference type="PANTHER" id="PTHR44140:SF2">
    <property type="entry name" value="LD25575P"/>
    <property type="match status" value="1"/>
</dbReference>
<keyword evidence="2 5" id="KW-0732">Signal</keyword>
<evidence type="ECO:0000256" key="1">
    <source>
        <dbReference type="ARBA" id="ARBA00004240"/>
    </source>
</evidence>
<dbReference type="PANTHER" id="PTHR44140">
    <property type="entry name" value="LD25575P"/>
    <property type="match status" value="1"/>
</dbReference>
<dbReference type="PROSITE" id="PS50076">
    <property type="entry name" value="DNAJ_2"/>
    <property type="match status" value="1"/>
</dbReference>
<dbReference type="InterPro" id="IPR001623">
    <property type="entry name" value="DnaJ_domain"/>
</dbReference>
<dbReference type="GO" id="GO:0005783">
    <property type="term" value="C:endoplasmic reticulum"/>
    <property type="evidence" value="ECO:0007669"/>
    <property type="project" value="UniProtKB-SubCell"/>
</dbReference>